<protein>
    <submittedName>
        <fullName evidence="2">Similar to Saccharomyces cerevisiae YJL146W IDS2 Protein involved in modulation of Ime2p activity during meiosis</fullName>
    </submittedName>
</protein>
<feature type="compositionally biased region" description="Low complexity" evidence="1">
    <location>
        <begin position="63"/>
        <end position="78"/>
    </location>
</feature>
<feature type="region of interest" description="Disordered" evidence="1">
    <location>
        <begin position="1"/>
        <end position="137"/>
    </location>
</feature>
<name>A0A1X7RB68_9SACH</name>
<feature type="compositionally biased region" description="Low complexity" evidence="1">
    <location>
        <begin position="238"/>
        <end position="248"/>
    </location>
</feature>
<proteinExistence type="predicted"/>
<sequence>MQNNPLQDDLTGDLAAAVRRSWSESQDTARRQGGGPSYTADSGDSPISTPVPEPFEDVSIHKFNSVFPQSNSSSVSESGDGNHFKQPKLPSQQQQQQPIIINESTGPQHFNQFYGNHQHISTHNNNNSEANDNKNNKEPDYQLFKHHYSISEDHRDSVVEILNDLELESPEPETIQHSASPRLPVQHPIHGAISREHRTSVSKQSTTTRRGSIQDVQWVRQLLNPRSSFSGRSLNEPTTNNGSTGFNTMSSNNSSTFCPGGVSYDVPSDNKCWVTILVDDSIEAVKSVVVLSESVRLSGSIYPLYVIHDKQINMSRFNNYNVASIPISLENFTKTSNQIRLQNWLILSLFINLVDHFDVVCYISPTCMLVDNIDEILTSDAVCDEIDNETCVLLTNDVVDNKDEPQLMILKPNLEVSMCIKEYFTMYGDGNDNKLEKLQTMNDFDVLKELFHDTWGHISSNGYVSVLREDINFATTNQVFSKVTDLKYLQPWNNKIIKNDDEGTMCGRWRKLWRDFCQNVT</sequence>
<accession>A0A1X7RB68</accession>
<dbReference type="InterPro" id="IPR029044">
    <property type="entry name" value="Nucleotide-diphossugar_trans"/>
</dbReference>
<evidence type="ECO:0000313" key="2">
    <source>
        <dbReference type="EMBL" id="SMN22844.1"/>
    </source>
</evidence>
<dbReference type="OrthoDB" id="2014201at2759"/>
<evidence type="ECO:0000313" key="3">
    <source>
        <dbReference type="Proteomes" id="UP000196158"/>
    </source>
</evidence>
<dbReference type="AlphaFoldDB" id="A0A1X7RB68"/>
<dbReference type="SUPFAM" id="SSF53448">
    <property type="entry name" value="Nucleotide-diphospho-sugar transferases"/>
    <property type="match status" value="1"/>
</dbReference>
<feature type="region of interest" description="Disordered" evidence="1">
    <location>
        <begin position="229"/>
        <end position="248"/>
    </location>
</feature>
<gene>
    <name evidence="2" type="ORF">KASA_0E00957G</name>
</gene>
<keyword evidence="3" id="KW-1185">Reference proteome</keyword>
<organism evidence="2 3">
    <name type="scientific">Maudiozyma saulgeensis</name>
    <dbReference type="NCBI Taxonomy" id="1789683"/>
    <lineage>
        <taxon>Eukaryota</taxon>
        <taxon>Fungi</taxon>
        <taxon>Dikarya</taxon>
        <taxon>Ascomycota</taxon>
        <taxon>Saccharomycotina</taxon>
        <taxon>Saccharomycetes</taxon>
        <taxon>Saccharomycetales</taxon>
        <taxon>Saccharomycetaceae</taxon>
        <taxon>Maudiozyma</taxon>
    </lineage>
</organism>
<feature type="compositionally biased region" description="Polar residues" evidence="1">
    <location>
        <begin position="39"/>
        <end position="48"/>
    </location>
</feature>
<dbReference type="Gene3D" id="3.90.550.10">
    <property type="entry name" value="Spore Coat Polysaccharide Biosynthesis Protein SpsA, Chain A"/>
    <property type="match status" value="1"/>
</dbReference>
<feature type="compositionally biased region" description="Polar residues" evidence="1">
    <location>
        <begin position="98"/>
        <end position="123"/>
    </location>
</feature>
<dbReference type="Proteomes" id="UP000196158">
    <property type="component" value="Unassembled WGS sequence"/>
</dbReference>
<reference evidence="2 3" key="1">
    <citation type="submission" date="2017-04" db="EMBL/GenBank/DDBJ databases">
        <authorList>
            <person name="Afonso C.L."/>
            <person name="Miller P.J."/>
            <person name="Scott M.A."/>
            <person name="Spackman E."/>
            <person name="Goraichik I."/>
            <person name="Dimitrov K.M."/>
            <person name="Suarez D.L."/>
            <person name="Swayne D.E."/>
        </authorList>
    </citation>
    <scope>NUCLEOTIDE SEQUENCE [LARGE SCALE GENOMIC DNA]</scope>
</reference>
<dbReference type="EMBL" id="FXLY01000014">
    <property type="protein sequence ID" value="SMN22844.1"/>
    <property type="molecule type" value="Genomic_DNA"/>
</dbReference>
<evidence type="ECO:0000256" key="1">
    <source>
        <dbReference type="SAM" id="MobiDB-lite"/>
    </source>
</evidence>